<dbReference type="Pfam" id="PF00528">
    <property type="entry name" value="BPD_transp_1"/>
    <property type="match status" value="1"/>
</dbReference>
<dbReference type="EMBL" id="FNOK01000002">
    <property type="protein sequence ID" value="SDW27528.1"/>
    <property type="molecule type" value="Genomic_DNA"/>
</dbReference>
<feature type="transmembrane region" description="Helical" evidence="6">
    <location>
        <begin position="59"/>
        <end position="83"/>
    </location>
</feature>
<dbReference type="InterPro" id="IPR000515">
    <property type="entry name" value="MetI-like"/>
</dbReference>
<dbReference type="SUPFAM" id="SSF161098">
    <property type="entry name" value="MetI-like"/>
    <property type="match status" value="1"/>
</dbReference>
<comment type="similarity">
    <text evidence="6">Belongs to the binding-protein-dependent transport system permease family.</text>
</comment>
<evidence type="ECO:0000313" key="9">
    <source>
        <dbReference type="Proteomes" id="UP000199529"/>
    </source>
</evidence>
<feature type="transmembrane region" description="Helical" evidence="6">
    <location>
        <begin position="162"/>
        <end position="183"/>
    </location>
</feature>
<dbReference type="RefSeq" id="WP_093260755.1">
    <property type="nucleotide sequence ID" value="NZ_FNOK01000002.1"/>
</dbReference>
<dbReference type="PROSITE" id="PS50928">
    <property type="entry name" value="ABC_TM1"/>
    <property type="match status" value="1"/>
</dbReference>
<dbReference type="PANTHER" id="PTHR30177">
    <property type="entry name" value="GLYCINE BETAINE/L-PROLINE TRANSPORT SYSTEM PERMEASE PROTEIN PROW"/>
    <property type="match status" value="1"/>
</dbReference>
<feature type="transmembrane region" description="Helical" evidence="6">
    <location>
        <begin position="189"/>
        <end position="209"/>
    </location>
</feature>
<dbReference type="InterPro" id="IPR051204">
    <property type="entry name" value="ABC_transp_perm/SBD"/>
</dbReference>
<evidence type="ECO:0000256" key="1">
    <source>
        <dbReference type="ARBA" id="ARBA00004141"/>
    </source>
</evidence>
<keyword evidence="2 6" id="KW-0813">Transport</keyword>
<feature type="transmembrane region" description="Helical" evidence="6">
    <location>
        <begin position="20"/>
        <end position="39"/>
    </location>
</feature>
<sequence length="255" mass="26553">MSSQFASDSGSRRAERLRLLAQPIAVAALVVGVLGWAFSQDNDEVTARSINSTTILSLTWTHFLLSLAVAVIVVAVAVPLGVVLSRGWARRAVPLVIGLANIGQAAPSVGLLVLFFLITGGATGFWIAVLPIAFYALLPVLRNTIVGLQQVDPSLIDAGRGIGMSATGVLARIELPLAVPYILAGLRTSLVLAVGTATLALFVGAGGLGEMINTGYKLNDWTVMVVGAVLAMSLALLVDWLGALAETYLSPRGLR</sequence>
<name>A0A1H2S7M3_9PSEU</name>
<keyword evidence="9" id="KW-1185">Reference proteome</keyword>
<dbReference type="AlphaFoldDB" id="A0A1H2S7M3"/>
<dbReference type="GO" id="GO:0005886">
    <property type="term" value="C:plasma membrane"/>
    <property type="evidence" value="ECO:0007669"/>
    <property type="project" value="UniProtKB-SubCell"/>
</dbReference>
<evidence type="ECO:0000256" key="6">
    <source>
        <dbReference type="RuleBase" id="RU363032"/>
    </source>
</evidence>
<dbReference type="CDD" id="cd06261">
    <property type="entry name" value="TM_PBP2"/>
    <property type="match status" value="1"/>
</dbReference>
<dbReference type="STRING" id="418495.SAMN05216215_1002128"/>
<reference evidence="9" key="1">
    <citation type="submission" date="2016-10" db="EMBL/GenBank/DDBJ databases">
        <authorList>
            <person name="Varghese N."/>
            <person name="Submissions S."/>
        </authorList>
    </citation>
    <scope>NUCLEOTIDE SEQUENCE [LARGE SCALE GENOMIC DNA]</scope>
    <source>
        <strain evidence="9">CGMCC 4.3530</strain>
    </source>
</reference>
<keyword evidence="3 6" id="KW-0812">Transmembrane</keyword>
<accession>A0A1H2S7M3</accession>
<evidence type="ECO:0000256" key="4">
    <source>
        <dbReference type="ARBA" id="ARBA00022989"/>
    </source>
</evidence>
<feature type="transmembrane region" description="Helical" evidence="6">
    <location>
        <begin position="221"/>
        <end position="245"/>
    </location>
</feature>
<dbReference type="InterPro" id="IPR035906">
    <property type="entry name" value="MetI-like_sf"/>
</dbReference>
<keyword evidence="4 6" id="KW-1133">Transmembrane helix</keyword>
<evidence type="ECO:0000256" key="5">
    <source>
        <dbReference type="ARBA" id="ARBA00023136"/>
    </source>
</evidence>
<feature type="transmembrane region" description="Helical" evidence="6">
    <location>
        <begin position="124"/>
        <end position="141"/>
    </location>
</feature>
<proteinExistence type="inferred from homology"/>
<evidence type="ECO:0000256" key="3">
    <source>
        <dbReference type="ARBA" id="ARBA00022692"/>
    </source>
</evidence>
<dbReference type="PANTHER" id="PTHR30177:SF4">
    <property type="entry name" value="OSMOPROTECTANT IMPORT PERMEASE PROTEIN OSMW"/>
    <property type="match status" value="1"/>
</dbReference>
<feature type="transmembrane region" description="Helical" evidence="6">
    <location>
        <begin position="95"/>
        <end position="118"/>
    </location>
</feature>
<evidence type="ECO:0000313" key="8">
    <source>
        <dbReference type="EMBL" id="SDW27528.1"/>
    </source>
</evidence>
<dbReference type="GO" id="GO:0031460">
    <property type="term" value="P:glycine betaine transport"/>
    <property type="evidence" value="ECO:0007669"/>
    <property type="project" value="TreeGrafter"/>
</dbReference>
<dbReference type="GO" id="GO:0055085">
    <property type="term" value="P:transmembrane transport"/>
    <property type="evidence" value="ECO:0007669"/>
    <property type="project" value="InterPro"/>
</dbReference>
<feature type="domain" description="ABC transmembrane type-1" evidence="7">
    <location>
        <begin position="59"/>
        <end position="242"/>
    </location>
</feature>
<comment type="subcellular location">
    <subcellularLocation>
        <location evidence="6">Cell membrane</location>
        <topology evidence="6">Multi-pass membrane protein</topology>
    </subcellularLocation>
    <subcellularLocation>
        <location evidence="1">Membrane</location>
        <topology evidence="1">Multi-pass membrane protein</topology>
    </subcellularLocation>
</comment>
<dbReference type="OrthoDB" id="9801163at2"/>
<evidence type="ECO:0000256" key="2">
    <source>
        <dbReference type="ARBA" id="ARBA00022448"/>
    </source>
</evidence>
<evidence type="ECO:0000259" key="7">
    <source>
        <dbReference type="PROSITE" id="PS50928"/>
    </source>
</evidence>
<protein>
    <submittedName>
        <fullName evidence="8">Osmoprotectant transport system permease protein</fullName>
    </submittedName>
</protein>
<organism evidence="8 9">
    <name type="scientific">Saccharopolyspora shandongensis</name>
    <dbReference type="NCBI Taxonomy" id="418495"/>
    <lineage>
        <taxon>Bacteria</taxon>
        <taxon>Bacillati</taxon>
        <taxon>Actinomycetota</taxon>
        <taxon>Actinomycetes</taxon>
        <taxon>Pseudonocardiales</taxon>
        <taxon>Pseudonocardiaceae</taxon>
        <taxon>Saccharopolyspora</taxon>
    </lineage>
</organism>
<keyword evidence="5 6" id="KW-0472">Membrane</keyword>
<dbReference type="Proteomes" id="UP000199529">
    <property type="component" value="Unassembled WGS sequence"/>
</dbReference>
<gene>
    <name evidence="8" type="ORF">SAMN05216215_1002128</name>
</gene>
<dbReference type="Gene3D" id="1.10.3720.10">
    <property type="entry name" value="MetI-like"/>
    <property type="match status" value="1"/>
</dbReference>